<comment type="catalytic activity">
    <reaction evidence="1 12 14">
        <text>1-(5-phospho-beta-D-ribosyl)-5-[(5-phospho-beta-D-ribosylamino)methylideneamino]imidazole-4-carboxamide = 5-[(5-phospho-1-deoxy-D-ribulos-1-ylimino)methylamino]-1-(5-phospho-beta-D-ribosyl)imidazole-4-carboxamide</text>
        <dbReference type="Rhea" id="RHEA:15469"/>
        <dbReference type="ChEBI" id="CHEBI:58435"/>
        <dbReference type="ChEBI" id="CHEBI:58525"/>
        <dbReference type="EC" id="5.3.1.16"/>
    </reaction>
</comment>
<keyword evidence="10 12" id="KW-0413">Isomerase</keyword>
<organism evidence="15 16">
    <name type="scientific">Enterococcus cecorum</name>
    <dbReference type="NCBI Taxonomy" id="44008"/>
    <lineage>
        <taxon>Bacteria</taxon>
        <taxon>Bacillati</taxon>
        <taxon>Bacillota</taxon>
        <taxon>Bacilli</taxon>
        <taxon>Lactobacillales</taxon>
        <taxon>Enterococcaceae</taxon>
        <taxon>Enterococcus</taxon>
    </lineage>
</organism>
<dbReference type="GO" id="GO:0000162">
    <property type="term" value="P:L-tryptophan biosynthetic process"/>
    <property type="evidence" value="ECO:0007669"/>
    <property type="project" value="TreeGrafter"/>
</dbReference>
<dbReference type="PANTHER" id="PTHR43090">
    <property type="entry name" value="1-(5-PHOSPHORIBOSYL)-5-[(5-PHOSPHORIBOSYLAMINO)METHYLIDENEAMINO] IMIDAZOLE-4-CARBOXAMIDE ISOMERASE"/>
    <property type="match status" value="1"/>
</dbReference>
<evidence type="ECO:0000256" key="2">
    <source>
        <dbReference type="ARBA" id="ARBA00004496"/>
    </source>
</evidence>
<dbReference type="CDD" id="cd04732">
    <property type="entry name" value="HisA"/>
    <property type="match status" value="1"/>
</dbReference>
<feature type="active site" description="Proton donor" evidence="12">
    <location>
        <position position="129"/>
    </location>
</feature>
<evidence type="ECO:0000256" key="13">
    <source>
        <dbReference type="RuleBase" id="RU003657"/>
    </source>
</evidence>
<dbReference type="Gene3D" id="3.20.20.70">
    <property type="entry name" value="Aldolase class I"/>
    <property type="match status" value="1"/>
</dbReference>
<evidence type="ECO:0000256" key="4">
    <source>
        <dbReference type="ARBA" id="ARBA00009667"/>
    </source>
</evidence>
<evidence type="ECO:0000256" key="3">
    <source>
        <dbReference type="ARBA" id="ARBA00005133"/>
    </source>
</evidence>
<comment type="subcellular location">
    <subcellularLocation>
        <location evidence="2 12 14">Cytoplasm</location>
    </subcellularLocation>
</comment>
<dbReference type="InterPro" id="IPR011060">
    <property type="entry name" value="RibuloseP-bd_barrel"/>
</dbReference>
<dbReference type="InterPro" id="IPR006062">
    <property type="entry name" value="His_biosynth"/>
</dbReference>
<dbReference type="Proteomes" id="UP000196074">
    <property type="component" value="Unassembled WGS sequence"/>
</dbReference>
<dbReference type="AlphaFoldDB" id="A0A1Y4QVW9"/>
<evidence type="ECO:0000256" key="6">
    <source>
        <dbReference type="ARBA" id="ARBA00018464"/>
    </source>
</evidence>
<comment type="similarity">
    <text evidence="4 12 13">Belongs to the HisA/HisF family.</text>
</comment>
<dbReference type="InterPro" id="IPR023016">
    <property type="entry name" value="HisA/PriA"/>
</dbReference>
<sequence>MKVYPAIDVLNEKVVRLYQGDYAKQTIFGEDPLKFAQDFEKQGAKYLHLVDLDGAKDGQSRHFNVAQKIAANTNLFVELGGGIRDEKTIEACLAAGVKRVILGTIAQKDPAFTQKMLAKYQEKIAIGVDAKEGKVAVEGWLETTETDAFEFCQQLANWQAKTIIFTEISRDGTGQGLNIPLYQKLLTIPGVEFVASGGVASMEDIKALKEIGMHGVIVGKALYDQSLKLSDILKEAEA</sequence>
<evidence type="ECO:0000256" key="11">
    <source>
        <dbReference type="ARBA" id="ARBA00030547"/>
    </source>
</evidence>
<evidence type="ECO:0000313" key="15">
    <source>
        <dbReference type="EMBL" id="OUQ09449.1"/>
    </source>
</evidence>
<dbReference type="PANTHER" id="PTHR43090:SF2">
    <property type="entry name" value="1-(5-PHOSPHORIBOSYL)-5-[(5-PHOSPHORIBOSYLAMINO)METHYLIDENEAMINO] IMIDAZOLE-4-CARBOXAMIDE ISOMERASE"/>
    <property type="match status" value="1"/>
</dbReference>
<evidence type="ECO:0000313" key="16">
    <source>
        <dbReference type="Proteomes" id="UP000196074"/>
    </source>
</evidence>
<keyword evidence="9 12" id="KW-0368">Histidine biosynthesis</keyword>
<evidence type="ECO:0000256" key="12">
    <source>
        <dbReference type="HAMAP-Rule" id="MF_01014"/>
    </source>
</evidence>
<evidence type="ECO:0000256" key="14">
    <source>
        <dbReference type="RuleBase" id="RU003658"/>
    </source>
</evidence>
<name>A0A1Y4QVW9_9ENTE</name>
<evidence type="ECO:0000256" key="10">
    <source>
        <dbReference type="ARBA" id="ARBA00023235"/>
    </source>
</evidence>
<dbReference type="InterPro" id="IPR006063">
    <property type="entry name" value="HisA_bact_arch"/>
</dbReference>
<dbReference type="UniPathway" id="UPA00031">
    <property type="reaction ID" value="UER00009"/>
</dbReference>
<dbReference type="EMBL" id="NFLC01000023">
    <property type="protein sequence ID" value="OUQ09449.1"/>
    <property type="molecule type" value="Genomic_DNA"/>
</dbReference>
<evidence type="ECO:0000256" key="8">
    <source>
        <dbReference type="ARBA" id="ARBA00022605"/>
    </source>
</evidence>
<evidence type="ECO:0000256" key="7">
    <source>
        <dbReference type="ARBA" id="ARBA00022490"/>
    </source>
</evidence>
<proteinExistence type="inferred from homology"/>
<dbReference type="FunFam" id="3.20.20.70:FF:000009">
    <property type="entry name" value="1-(5-phosphoribosyl)-5-[(5-phosphoribosylamino)methylideneamino] imidazole-4-carboxamide isomerase"/>
    <property type="match status" value="1"/>
</dbReference>
<dbReference type="HAMAP" id="MF_01014">
    <property type="entry name" value="HisA"/>
    <property type="match status" value="1"/>
</dbReference>
<dbReference type="Pfam" id="PF00977">
    <property type="entry name" value="His_biosynth"/>
    <property type="match status" value="1"/>
</dbReference>
<dbReference type="GO" id="GO:0003949">
    <property type="term" value="F:1-(5-phosphoribosyl)-5-[(5-phosphoribosylamino)methylideneamino]imidazole-4-carboxamide isomerase activity"/>
    <property type="evidence" value="ECO:0007669"/>
    <property type="project" value="UniProtKB-UniRule"/>
</dbReference>
<dbReference type="SUPFAM" id="SSF51366">
    <property type="entry name" value="Ribulose-phoshate binding barrel"/>
    <property type="match status" value="1"/>
</dbReference>
<dbReference type="InterPro" id="IPR013785">
    <property type="entry name" value="Aldolase_TIM"/>
</dbReference>
<dbReference type="GO" id="GO:0005737">
    <property type="term" value="C:cytoplasm"/>
    <property type="evidence" value="ECO:0007669"/>
    <property type="project" value="UniProtKB-SubCell"/>
</dbReference>
<keyword evidence="8 12" id="KW-0028">Amino-acid biosynthesis</keyword>
<dbReference type="GO" id="GO:0000105">
    <property type="term" value="P:L-histidine biosynthetic process"/>
    <property type="evidence" value="ECO:0007669"/>
    <property type="project" value="UniProtKB-UniRule"/>
</dbReference>
<keyword evidence="7 12" id="KW-0963">Cytoplasm</keyword>
<feature type="active site" description="Proton acceptor" evidence="12">
    <location>
        <position position="8"/>
    </location>
</feature>
<gene>
    <name evidence="12" type="primary">hisA</name>
    <name evidence="15" type="ORF">B5E88_10025</name>
</gene>
<comment type="caution">
    <text evidence="15">The sequence shown here is derived from an EMBL/GenBank/DDBJ whole genome shotgun (WGS) entry which is preliminary data.</text>
</comment>
<protein>
    <recommendedName>
        <fullName evidence="6 12">1-(5-phosphoribosyl)-5-[(5-phosphoribosylamino)methylideneamino] imidazole-4-carboxamide isomerase</fullName>
        <ecNumber evidence="5 12">5.3.1.16</ecNumber>
    </recommendedName>
    <alternativeName>
        <fullName evidence="11 12">Phosphoribosylformimino-5-aminoimidazole carboxamide ribotide isomerase</fullName>
    </alternativeName>
</protein>
<evidence type="ECO:0000256" key="1">
    <source>
        <dbReference type="ARBA" id="ARBA00000901"/>
    </source>
</evidence>
<dbReference type="InterPro" id="IPR044524">
    <property type="entry name" value="Isoase_HisA-like"/>
</dbReference>
<reference evidence="16" key="1">
    <citation type="submission" date="2017-04" db="EMBL/GenBank/DDBJ databases">
        <title>Function of individual gut microbiota members based on whole genome sequencing of pure cultures obtained from chicken caecum.</title>
        <authorList>
            <person name="Medvecky M."/>
            <person name="Cejkova D."/>
            <person name="Polansky O."/>
            <person name="Karasova D."/>
            <person name="Kubasova T."/>
            <person name="Cizek A."/>
            <person name="Rychlik I."/>
        </authorList>
    </citation>
    <scope>NUCLEOTIDE SEQUENCE [LARGE SCALE GENOMIC DNA]</scope>
    <source>
        <strain evidence="16">An144</strain>
    </source>
</reference>
<accession>A0A1Y4QVW9</accession>
<dbReference type="EC" id="5.3.1.16" evidence="5 12"/>
<dbReference type="RefSeq" id="WP_087215798.1">
    <property type="nucleotide sequence ID" value="NZ_NFLC01000023.1"/>
</dbReference>
<comment type="pathway">
    <text evidence="3 12 14">Amino-acid biosynthesis; L-histidine biosynthesis; L-histidine from 5-phospho-alpha-D-ribose 1-diphosphate: step 4/9.</text>
</comment>
<evidence type="ECO:0000256" key="5">
    <source>
        <dbReference type="ARBA" id="ARBA00012550"/>
    </source>
</evidence>
<evidence type="ECO:0000256" key="9">
    <source>
        <dbReference type="ARBA" id="ARBA00023102"/>
    </source>
</evidence>
<dbReference type="NCBIfam" id="TIGR00007">
    <property type="entry name" value="1-(5-phosphoribosyl)-5-[(5-phosphoribosylamino)methylideneamino]imidazole-4-carboxamide isomerase"/>
    <property type="match status" value="1"/>
</dbReference>